<gene>
    <name evidence="1" type="ORF">LCGC14_3142340</name>
</gene>
<feature type="non-terminal residue" evidence="1">
    <location>
        <position position="1"/>
    </location>
</feature>
<reference evidence="1" key="1">
    <citation type="journal article" date="2015" name="Nature">
        <title>Complex archaea that bridge the gap between prokaryotes and eukaryotes.</title>
        <authorList>
            <person name="Spang A."/>
            <person name="Saw J.H."/>
            <person name="Jorgensen S.L."/>
            <person name="Zaremba-Niedzwiedzka K."/>
            <person name="Martijn J."/>
            <person name="Lind A.E."/>
            <person name="van Eijk R."/>
            <person name="Schleper C."/>
            <person name="Guy L."/>
            <person name="Ettema T.J."/>
        </authorList>
    </citation>
    <scope>NUCLEOTIDE SEQUENCE</scope>
</reference>
<organism evidence="1">
    <name type="scientific">marine sediment metagenome</name>
    <dbReference type="NCBI Taxonomy" id="412755"/>
    <lineage>
        <taxon>unclassified sequences</taxon>
        <taxon>metagenomes</taxon>
        <taxon>ecological metagenomes</taxon>
    </lineage>
</organism>
<comment type="caution">
    <text evidence="1">The sequence shown here is derived from an EMBL/GenBank/DDBJ whole genome shotgun (WGS) entry which is preliminary data.</text>
</comment>
<name>A0A0F8YKU2_9ZZZZ</name>
<sequence length="50" mass="5532">ALSAAKNLIVVEKKLYSKTTLCLGDERLIVDEEYSGPIRAEIVEGKIKLI</sequence>
<evidence type="ECO:0000313" key="1">
    <source>
        <dbReference type="EMBL" id="KKK48716.1"/>
    </source>
</evidence>
<protein>
    <submittedName>
        <fullName evidence="1">Uncharacterized protein</fullName>
    </submittedName>
</protein>
<proteinExistence type="predicted"/>
<accession>A0A0F8YKU2</accession>
<dbReference type="EMBL" id="LAZR01068925">
    <property type="protein sequence ID" value="KKK48716.1"/>
    <property type="molecule type" value="Genomic_DNA"/>
</dbReference>
<dbReference type="AlphaFoldDB" id="A0A0F8YKU2"/>